<evidence type="ECO:0000313" key="2">
    <source>
        <dbReference type="Proteomes" id="UP000326557"/>
    </source>
</evidence>
<dbReference type="Proteomes" id="UP000326557">
    <property type="component" value="Unassembled WGS sequence"/>
</dbReference>
<dbReference type="RefSeq" id="WP_224787795.1">
    <property type="nucleotide sequence ID" value="NZ_CABVHI010000001.1"/>
</dbReference>
<reference evidence="1 2" key="1">
    <citation type="submission" date="2019-09" db="EMBL/GenBank/DDBJ databases">
        <authorList>
            <person name="Chandra G."/>
            <person name="Truman W A."/>
        </authorList>
    </citation>
    <scope>NUCLEOTIDE SEQUENCE [LARGE SCALE GENOMIC DNA]</scope>
    <source>
        <strain evidence="1">PS704</strain>
    </source>
</reference>
<proteinExistence type="predicted"/>
<dbReference type="AlphaFoldDB" id="A0A5E7D2V9"/>
<dbReference type="EMBL" id="CABVHP010000009">
    <property type="protein sequence ID" value="VVO11870.1"/>
    <property type="molecule type" value="Genomic_DNA"/>
</dbReference>
<protein>
    <submittedName>
        <fullName evidence="1">Uncharacterized protein</fullName>
    </submittedName>
</protein>
<evidence type="ECO:0000313" key="1">
    <source>
        <dbReference type="EMBL" id="VVO11870.1"/>
    </source>
</evidence>
<gene>
    <name evidence="1" type="ORF">PS704_03517</name>
</gene>
<accession>A0A5E7D2V9</accession>
<name>A0A5E7D2V9_PSEFL</name>
<sequence length="322" mass="34493">MRVDKSAVHCCRDRPSITREEFIKPVETLPHRLRANELNSINYHAKQPRLLSSLTVDALINTHEYLSFIGIMTAASQGSWDMYTRTLLFTAALGLCLTGCNVKQGNNSVAASEECGDLVNRGLIGQNGPEVCVTTPLSKSDTSISGSVVGAGSTGPFMVTALTTDGILKQASTLANGDFTMSSLNLQNLPGKNISFSVFVNNTSSPVTNLVVGQEPGSKCAVGTPDYPSCGTHPGAIFFPIKSSVTAIIRVPTGEVFGGAALLPYTIGLNPIISWKPDRYLAFYRDLPSPITPGDELTIFAVNYHNESFAYTVKQTVLPTKK</sequence>
<organism evidence="1 2">
    <name type="scientific">Pseudomonas fluorescens</name>
    <dbReference type="NCBI Taxonomy" id="294"/>
    <lineage>
        <taxon>Bacteria</taxon>
        <taxon>Pseudomonadati</taxon>
        <taxon>Pseudomonadota</taxon>
        <taxon>Gammaproteobacteria</taxon>
        <taxon>Pseudomonadales</taxon>
        <taxon>Pseudomonadaceae</taxon>
        <taxon>Pseudomonas</taxon>
    </lineage>
</organism>